<feature type="compositionally biased region" description="Acidic residues" evidence="1">
    <location>
        <begin position="597"/>
        <end position="608"/>
    </location>
</feature>
<keyword evidence="3" id="KW-1185">Reference proteome</keyword>
<dbReference type="AlphaFoldDB" id="A0A2A6B4B0"/>
<name>A0A2A6B4B0_PRIPA</name>
<dbReference type="EnsemblMetazoa" id="PPA38256.1">
    <property type="protein sequence ID" value="PPA38256.1"/>
    <property type="gene ID" value="WBGene00276625"/>
</dbReference>
<organism evidence="2 3">
    <name type="scientific">Pristionchus pacificus</name>
    <name type="common">Parasitic nematode worm</name>
    <dbReference type="NCBI Taxonomy" id="54126"/>
    <lineage>
        <taxon>Eukaryota</taxon>
        <taxon>Metazoa</taxon>
        <taxon>Ecdysozoa</taxon>
        <taxon>Nematoda</taxon>
        <taxon>Chromadorea</taxon>
        <taxon>Rhabditida</taxon>
        <taxon>Rhabditina</taxon>
        <taxon>Diplogasteromorpha</taxon>
        <taxon>Diplogasteroidea</taxon>
        <taxon>Neodiplogasteridae</taxon>
        <taxon>Pristionchus</taxon>
    </lineage>
</organism>
<proteinExistence type="predicted"/>
<accession>A0A8R1YWS7</accession>
<feature type="region of interest" description="Disordered" evidence="1">
    <location>
        <begin position="434"/>
        <end position="454"/>
    </location>
</feature>
<feature type="region of interest" description="Disordered" evidence="1">
    <location>
        <begin position="148"/>
        <end position="181"/>
    </location>
</feature>
<reference evidence="3" key="1">
    <citation type="journal article" date="2008" name="Nat. Genet.">
        <title>The Pristionchus pacificus genome provides a unique perspective on nematode lifestyle and parasitism.</title>
        <authorList>
            <person name="Dieterich C."/>
            <person name="Clifton S.W."/>
            <person name="Schuster L.N."/>
            <person name="Chinwalla A."/>
            <person name="Delehaunty K."/>
            <person name="Dinkelacker I."/>
            <person name="Fulton L."/>
            <person name="Fulton R."/>
            <person name="Godfrey J."/>
            <person name="Minx P."/>
            <person name="Mitreva M."/>
            <person name="Roeseler W."/>
            <person name="Tian H."/>
            <person name="Witte H."/>
            <person name="Yang S.P."/>
            <person name="Wilson R.K."/>
            <person name="Sommer R.J."/>
        </authorList>
    </citation>
    <scope>NUCLEOTIDE SEQUENCE [LARGE SCALE GENOMIC DNA]</scope>
    <source>
        <strain evidence="3">PS312</strain>
    </source>
</reference>
<gene>
    <name evidence="2" type="primary">WBGene00276625</name>
</gene>
<sequence length="627" mass="69108">MQIAPLLRDYSFILPSFAPSFLLPGGSLSIMVKKRYTVIPTKKRAPLVENIDSFNQVRRNSGPSVTNVGTPMPDQQARQHHSCGIKRYCVTTGTGTYEYATAEERNAAAEAYCDRVEASYRARGVWYFDKKFKKMSYDLTKEELASYDQKTPSLKDSEGYKVSGGDAQKTSSTKDEEKTTVAAEQEINPVISKESKKAMGASSEKRAPLVRPTVPCSDLFAVEIKDQRSLQVENIDSFNQVRRNSGPSVTNVGMPMPDQQARQHHSCGINRYCMTTGTGTYEYATAEEANAAAEAYCDRVEASYRARGVWYFDRKFKKMSYDLTKEELASYDQKTPSLKDSEGYKVSVGDAQKTSSTKEEEKTTVAAEQETNPGIPKESKKAMGASSEVDPPISKDLSSFAAGDCPEVEDANKIDQVDPLKGEFHISFESKDSPDVVKTTEGSVKGEESKREGEAELRASINKGMRRGFLLPKAPDFKKADSLILNDCIPSFEAGDCPNVTNVTSTDDSLLPKELHLSYSAADDCLEATKKRDDPVNGEEADSLVLNHCIPSFEAGDCPNVTNVTSTDDSLLPKELHLSYSAADDCLEATKKRDDPVNGEEDEEEWHDEDIHGSFNPADPKCKCAIS</sequence>
<protein>
    <submittedName>
        <fullName evidence="2">Uncharacterized protein</fullName>
    </submittedName>
</protein>
<evidence type="ECO:0000313" key="3">
    <source>
        <dbReference type="Proteomes" id="UP000005239"/>
    </source>
</evidence>
<accession>A0A2A6B4B0</accession>
<feature type="region of interest" description="Disordered" evidence="1">
    <location>
        <begin position="332"/>
        <end position="391"/>
    </location>
</feature>
<feature type="compositionally biased region" description="Basic and acidic residues" evidence="1">
    <location>
        <begin position="444"/>
        <end position="454"/>
    </location>
</feature>
<evidence type="ECO:0000313" key="2">
    <source>
        <dbReference type="EnsemblMetazoa" id="PPA38256.1"/>
    </source>
</evidence>
<feature type="region of interest" description="Disordered" evidence="1">
    <location>
        <begin position="592"/>
        <end position="627"/>
    </location>
</feature>
<evidence type="ECO:0000256" key="1">
    <source>
        <dbReference type="SAM" id="MobiDB-lite"/>
    </source>
</evidence>
<reference evidence="2" key="2">
    <citation type="submission" date="2022-06" db="UniProtKB">
        <authorList>
            <consortium name="EnsemblMetazoa"/>
        </authorList>
    </citation>
    <scope>IDENTIFICATION</scope>
    <source>
        <strain evidence="2">PS312</strain>
    </source>
</reference>
<dbReference type="Proteomes" id="UP000005239">
    <property type="component" value="Unassembled WGS sequence"/>
</dbReference>